<sequence length="301" mass="35423">MSSIMRITLEEELKKNPELKLSDIQILREWCEKQPHLPKIQDVELAIFLHSSYYHIESTKKRIENYYTYRSHAPELFSNRDIRNVKQLRDAFKVTAYFKLEGKTKEEYCIFFSRMVDMDPSHFFLSDSLKACLMSIDELFWTRESLAEYIMVIDVTGYTTGHVGRTNLVTLKKMIYYCQDALPVRLKGVHIINSSPIFEMIFNMAKHFINEEMINLVYVHSSLENVNKYIPIKILPNECGGKAGPIQELWKTQLQKIENFHEWFLEDEKNHRVNESLRIGNSKTSSDLFGVEGSFRQVEID</sequence>
<dbReference type="SUPFAM" id="SSF52087">
    <property type="entry name" value="CRAL/TRIO domain"/>
    <property type="match status" value="1"/>
</dbReference>
<dbReference type="PANTHER" id="PTHR10174">
    <property type="entry name" value="ALPHA-TOCOPHEROL TRANSFER PROTEIN-RELATED"/>
    <property type="match status" value="1"/>
</dbReference>
<keyword evidence="2" id="KW-1185">Reference proteome</keyword>
<dbReference type="CDD" id="cd00170">
    <property type="entry name" value="SEC14"/>
    <property type="match status" value="1"/>
</dbReference>
<dbReference type="GO" id="GO:1902936">
    <property type="term" value="F:phosphatidylinositol bisphosphate binding"/>
    <property type="evidence" value="ECO:0007669"/>
    <property type="project" value="TreeGrafter"/>
</dbReference>
<dbReference type="AlphaFoldDB" id="A0A6P3XYB7"/>
<dbReference type="PRINTS" id="PR00180">
    <property type="entry name" value="CRETINALDHBP"/>
</dbReference>
<dbReference type="InterPro" id="IPR001251">
    <property type="entry name" value="CRAL-TRIO_dom"/>
</dbReference>
<evidence type="ECO:0000313" key="3">
    <source>
        <dbReference type="RefSeq" id="XP_014483536.1"/>
    </source>
</evidence>
<dbReference type="SUPFAM" id="SSF46938">
    <property type="entry name" value="CRAL/TRIO N-terminal domain"/>
    <property type="match status" value="1"/>
</dbReference>
<accession>A0A6P3XYB7</accession>
<dbReference type="Gene3D" id="3.40.525.10">
    <property type="entry name" value="CRAL-TRIO lipid binding domain"/>
    <property type="match status" value="1"/>
</dbReference>
<dbReference type="GeneID" id="106749020"/>
<dbReference type="PANTHER" id="PTHR10174:SF213">
    <property type="entry name" value="CRAL-TRIO DOMAIN-CONTAINING PROTEIN"/>
    <property type="match status" value="1"/>
</dbReference>
<dbReference type="PROSITE" id="PS50191">
    <property type="entry name" value="CRAL_TRIO"/>
    <property type="match status" value="1"/>
</dbReference>
<organism evidence="2 3">
    <name type="scientific">Dinoponera quadriceps</name>
    <name type="common">South American ant</name>
    <dbReference type="NCBI Taxonomy" id="609295"/>
    <lineage>
        <taxon>Eukaryota</taxon>
        <taxon>Metazoa</taxon>
        <taxon>Ecdysozoa</taxon>
        <taxon>Arthropoda</taxon>
        <taxon>Hexapoda</taxon>
        <taxon>Insecta</taxon>
        <taxon>Pterygota</taxon>
        <taxon>Neoptera</taxon>
        <taxon>Endopterygota</taxon>
        <taxon>Hymenoptera</taxon>
        <taxon>Apocrita</taxon>
        <taxon>Aculeata</taxon>
        <taxon>Formicoidea</taxon>
        <taxon>Formicidae</taxon>
        <taxon>Ponerinae</taxon>
        <taxon>Ponerini</taxon>
        <taxon>Dinoponera</taxon>
    </lineage>
</organism>
<dbReference type="Proteomes" id="UP000515204">
    <property type="component" value="Unplaced"/>
</dbReference>
<evidence type="ECO:0000259" key="1">
    <source>
        <dbReference type="PROSITE" id="PS50191"/>
    </source>
</evidence>
<protein>
    <submittedName>
        <fullName evidence="3">Alpha-tocopherol transfer protein-like</fullName>
    </submittedName>
</protein>
<dbReference type="SMART" id="SM00516">
    <property type="entry name" value="SEC14"/>
    <property type="match status" value="1"/>
</dbReference>
<dbReference type="GO" id="GO:0016020">
    <property type="term" value="C:membrane"/>
    <property type="evidence" value="ECO:0007669"/>
    <property type="project" value="TreeGrafter"/>
</dbReference>
<dbReference type="RefSeq" id="XP_014483536.1">
    <property type="nucleotide sequence ID" value="XM_014628050.1"/>
</dbReference>
<reference evidence="3" key="1">
    <citation type="submission" date="2025-08" db="UniProtKB">
        <authorList>
            <consortium name="RefSeq"/>
        </authorList>
    </citation>
    <scope>IDENTIFICATION</scope>
</reference>
<feature type="domain" description="CRAL-TRIO" evidence="1">
    <location>
        <begin position="85"/>
        <end position="247"/>
    </location>
</feature>
<dbReference type="OrthoDB" id="6432525at2759"/>
<dbReference type="Pfam" id="PF00650">
    <property type="entry name" value="CRAL_TRIO"/>
    <property type="match status" value="1"/>
</dbReference>
<dbReference type="InterPro" id="IPR036865">
    <property type="entry name" value="CRAL-TRIO_dom_sf"/>
</dbReference>
<proteinExistence type="predicted"/>
<gene>
    <name evidence="3" type="primary">LOC106749020</name>
</gene>
<name>A0A6P3XYB7_DINQU</name>
<evidence type="ECO:0000313" key="2">
    <source>
        <dbReference type="Proteomes" id="UP000515204"/>
    </source>
</evidence>
<dbReference type="KEGG" id="dqu:106749020"/>
<dbReference type="InterPro" id="IPR036273">
    <property type="entry name" value="CRAL/TRIO_N_dom_sf"/>
</dbReference>
<dbReference type="Gene3D" id="1.20.5.1200">
    <property type="entry name" value="Alpha-tocopherol transfer"/>
    <property type="match status" value="1"/>
</dbReference>